<keyword evidence="5" id="KW-0812">Transmembrane</keyword>
<evidence type="ECO:0000256" key="9">
    <source>
        <dbReference type="ARBA" id="ARBA00022989"/>
    </source>
</evidence>
<dbReference type="InterPro" id="IPR043538">
    <property type="entry name" value="XYLT"/>
</dbReference>
<dbReference type="GO" id="GO:0050650">
    <property type="term" value="P:chondroitin sulfate proteoglycan biosynthetic process"/>
    <property type="evidence" value="ECO:0007669"/>
    <property type="project" value="TreeGrafter"/>
</dbReference>
<dbReference type="EMBL" id="MSAC01000022">
    <property type="protein sequence ID" value="PUX07747.1"/>
    <property type="molecule type" value="Genomic_DNA"/>
</dbReference>
<reference evidence="16 18" key="2">
    <citation type="submission" date="2016-12" db="EMBL/GenBank/DDBJ databases">
        <title>Analysis of the Molecular Diversity Among Cronobacter Species Isolated from Filth Flies Using a Pan Genomic DNA Microarray.</title>
        <authorList>
            <person name="Pava-Ripoll M."/>
            <person name="Tall B."/>
            <person name="Farber J."/>
            <person name="Fanning S."/>
            <person name="Lehner A."/>
            <person name="Stephan R."/>
            <person name="Pagotto F."/>
            <person name="Iverson C."/>
            <person name="Ziobro G."/>
            <person name="Miller A."/>
            <person name="Pearson R."/>
            <person name="Yan Q."/>
            <person name="Kim M."/>
            <person name="Jeong S."/>
            <person name="Park J."/>
            <person name="Jun S."/>
            <person name="Choi H."/>
            <person name="Chung T."/>
            <person name="Yoo Y."/>
            <person name="Park E."/>
            <person name="Hwang S."/>
            <person name="Lee B."/>
            <person name="Sathyamoorthy V."/>
            <person name="Carter L."/>
            <person name="Mammel M."/>
            <person name="Jackson S."/>
            <person name="Kothary M."/>
            <person name="Patel I."/>
            <person name="Grim C."/>
            <person name="Gopinath G."/>
            <person name="Gangiredla J."/>
            <person name="Chase H."/>
        </authorList>
    </citation>
    <scope>NUCLEOTIDE SEQUENCE [LARGE SCALE GENOMIC DNA]</scope>
    <source>
        <strain evidence="16 18">MOD1-Md25g</strain>
    </source>
</reference>
<comment type="subcellular location">
    <subcellularLocation>
        <location evidence="2">Endoplasmic reticulum membrane</location>
        <topology evidence="2">Single-pass type II membrane protein</topology>
    </subcellularLocation>
    <subcellularLocation>
        <location evidence="1">Golgi apparatus membrane</location>
        <topology evidence="1">Single-pass type II membrane protein</topology>
    </subcellularLocation>
</comment>
<keyword evidence="10" id="KW-0333">Golgi apparatus</keyword>
<dbReference type="EMBL" id="HQ646171">
    <property type="protein sequence ID" value="AEH27523.1"/>
    <property type="molecule type" value="Genomic_DNA"/>
</dbReference>
<evidence type="ECO:0000313" key="18">
    <source>
        <dbReference type="Proteomes" id="UP000244731"/>
    </source>
</evidence>
<keyword evidence="6" id="KW-0479">Metal-binding</keyword>
<dbReference type="Pfam" id="PF02485">
    <property type="entry name" value="Branch"/>
    <property type="match status" value="1"/>
</dbReference>
<keyword evidence="9" id="KW-1133">Transmembrane helix</keyword>
<keyword evidence="11" id="KW-0472">Membrane</keyword>
<evidence type="ECO:0000256" key="2">
    <source>
        <dbReference type="ARBA" id="ARBA00004648"/>
    </source>
</evidence>
<evidence type="ECO:0000256" key="1">
    <source>
        <dbReference type="ARBA" id="ARBA00004323"/>
    </source>
</evidence>
<dbReference type="EMBL" id="PQJL01000018">
    <property type="protein sequence ID" value="ROW59000.1"/>
    <property type="molecule type" value="Genomic_DNA"/>
</dbReference>
<keyword evidence="4" id="KW-0808">Transferase</keyword>
<accession>F8SLP1</accession>
<evidence type="ECO:0000256" key="6">
    <source>
        <dbReference type="ARBA" id="ARBA00022723"/>
    </source>
</evidence>
<dbReference type="PANTHER" id="PTHR46025:SF3">
    <property type="entry name" value="XYLOSYLTRANSFERASE OXT"/>
    <property type="match status" value="1"/>
</dbReference>
<organism evidence="15">
    <name type="scientific">Cronobacter malonaticus</name>
    <dbReference type="NCBI Taxonomy" id="413503"/>
    <lineage>
        <taxon>Bacteria</taxon>
        <taxon>Pseudomonadati</taxon>
        <taxon>Pseudomonadota</taxon>
        <taxon>Gammaproteobacteria</taxon>
        <taxon>Enterobacterales</taxon>
        <taxon>Enterobacteriaceae</taxon>
        <taxon>Cronobacter</taxon>
    </lineage>
</organism>
<keyword evidence="13" id="KW-0325">Glycoprotein</keyword>
<dbReference type="AlphaFoldDB" id="F8SLP1"/>
<dbReference type="GO" id="GO:0016020">
    <property type="term" value="C:membrane"/>
    <property type="evidence" value="ECO:0007669"/>
    <property type="project" value="InterPro"/>
</dbReference>
<reference evidence="15" key="1">
    <citation type="journal article" date="2011" name="Appl. Environ. Microbiol.">
        <title>Molecular characterization of cronobacter lipopolysaccharide o-antigen gene clusters and development of serotype-specific PCR assays.</title>
        <authorList>
            <person name="Jarvis K.G."/>
            <person name="Grim C.J."/>
            <person name="Franco A.A."/>
            <person name="Gopinath G."/>
            <person name="Sathyamoorthy V."/>
            <person name="Hu L."/>
            <person name="Sadowski J.A."/>
            <person name="Lee C.S."/>
            <person name="Tall B.D."/>
        </authorList>
    </citation>
    <scope>NUCLEOTIDE SEQUENCE</scope>
    <source>
        <strain evidence="15">LMG 23826</strain>
    </source>
</reference>
<evidence type="ECO:0000313" key="19">
    <source>
        <dbReference type="Proteomes" id="UP000285793"/>
    </source>
</evidence>
<evidence type="ECO:0000256" key="5">
    <source>
        <dbReference type="ARBA" id="ARBA00022692"/>
    </source>
</evidence>
<gene>
    <name evidence="15" type="primary">wehO</name>
    <name evidence="16" type="ORF">AUM46_07890</name>
    <name evidence="17" type="ORF">C3E80_18775</name>
</gene>
<protein>
    <recommendedName>
        <fullName evidence="14">Peptide O-xylosyltransferase</fullName>
    </recommendedName>
</protein>
<evidence type="ECO:0000313" key="16">
    <source>
        <dbReference type="EMBL" id="PUX07747.1"/>
    </source>
</evidence>
<dbReference type="Proteomes" id="UP000244731">
    <property type="component" value="Unassembled WGS sequence"/>
</dbReference>
<reference evidence="17 19" key="3">
    <citation type="journal article" date="2018" name="Front. Microbiol.">
        <title>An Investigation of an Acute Gastroenteritis Outbreak: Cronobacter sakazakii, a Potential Cause of Food-Borne Illness.</title>
        <authorList>
            <person name="Yong W."/>
            <person name="Guo B."/>
            <person name="Shi X."/>
            <person name="Cheng T."/>
            <person name="Chen M."/>
            <person name="Jiang X."/>
            <person name="Ye Y."/>
            <person name="Wang J."/>
            <person name="Xie G."/>
            <person name="Ding J."/>
        </authorList>
    </citation>
    <scope>NUCLEOTIDE SEQUENCE [LARGE SCALE GENOMIC DNA]</scope>
    <source>
        <strain evidence="17 19">S1</strain>
    </source>
</reference>
<keyword evidence="12" id="KW-1015">Disulfide bond</keyword>
<keyword evidence="3" id="KW-0328">Glycosyltransferase</keyword>
<evidence type="ECO:0000256" key="10">
    <source>
        <dbReference type="ARBA" id="ARBA00023034"/>
    </source>
</evidence>
<dbReference type="RefSeq" id="WP_038882366.1">
    <property type="nucleotide sequence ID" value="NC_023032.1"/>
</dbReference>
<proteinExistence type="predicted"/>
<dbReference type="GeneID" id="45714978"/>
<evidence type="ECO:0000256" key="3">
    <source>
        <dbReference type="ARBA" id="ARBA00022676"/>
    </source>
</evidence>
<dbReference type="InterPro" id="IPR003406">
    <property type="entry name" value="Glyco_trans_14"/>
</dbReference>
<evidence type="ECO:0000313" key="15">
    <source>
        <dbReference type="EMBL" id="AEH27523.1"/>
    </source>
</evidence>
<keyword evidence="18" id="KW-1185">Reference proteome</keyword>
<dbReference type="GO" id="GO:0015012">
    <property type="term" value="P:heparan sulfate proteoglycan biosynthetic process"/>
    <property type="evidence" value="ECO:0007669"/>
    <property type="project" value="TreeGrafter"/>
</dbReference>
<evidence type="ECO:0000313" key="17">
    <source>
        <dbReference type="EMBL" id="ROW59000.1"/>
    </source>
</evidence>
<evidence type="ECO:0000256" key="8">
    <source>
        <dbReference type="ARBA" id="ARBA00022968"/>
    </source>
</evidence>
<keyword evidence="8" id="KW-0735">Signal-anchor</keyword>
<evidence type="ECO:0000256" key="13">
    <source>
        <dbReference type="ARBA" id="ARBA00023180"/>
    </source>
</evidence>
<name>F8SLP1_9ENTR</name>
<sequence>MAYSKTAVAILAHKNIDYIIELARIYPDTLFVVHFDLKAKFDESKKKGMPHNLHFIEKRISVYWAGYSQVEAAIKLFTYIIKFEHINYIHLMSAECFPLIPFSEMEREWEKVPHINYIESHYRADNEWRVRTWMPHANTKHMRTIPGKVLKRILRFISGFVNTSGIKDIAYYGSLWFSINKKFAERIVKENENGSYFKKYKRITCADEHVFASFIRTQTDCIAADNNKRYIDFPSGAANPYYLDLDDIMKMNDTLEQKNWFSRKFYETQMLNKLKEFKK</sequence>
<dbReference type="PANTHER" id="PTHR46025">
    <property type="entry name" value="XYLOSYLTRANSFERASE OXT"/>
    <property type="match status" value="1"/>
</dbReference>
<evidence type="ECO:0000256" key="14">
    <source>
        <dbReference type="ARBA" id="ARBA00042865"/>
    </source>
</evidence>
<evidence type="ECO:0000256" key="7">
    <source>
        <dbReference type="ARBA" id="ARBA00022824"/>
    </source>
</evidence>
<evidence type="ECO:0000256" key="12">
    <source>
        <dbReference type="ARBA" id="ARBA00023157"/>
    </source>
</evidence>
<dbReference type="Proteomes" id="UP000285793">
    <property type="component" value="Unassembled WGS sequence"/>
</dbReference>
<evidence type="ECO:0000256" key="4">
    <source>
        <dbReference type="ARBA" id="ARBA00022679"/>
    </source>
</evidence>
<evidence type="ECO:0000256" key="11">
    <source>
        <dbReference type="ARBA" id="ARBA00023136"/>
    </source>
</evidence>
<dbReference type="GO" id="GO:0046872">
    <property type="term" value="F:metal ion binding"/>
    <property type="evidence" value="ECO:0007669"/>
    <property type="project" value="UniProtKB-KW"/>
</dbReference>
<dbReference type="GO" id="GO:0030158">
    <property type="term" value="F:protein xylosyltransferase activity"/>
    <property type="evidence" value="ECO:0007669"/>
    <property type="project" value="InterPro"/>
</dbReference>
<keyword evidence="7" id="KW-0256">Endoplasmic reticulum</keyword>